<dbReference type="GeneID" id="17321407"/>
<gene>
    <name evidence="2" type="ORF">CHC_T00002457001</name>
</gene>
<evidence type="ECO:0000256" key="1">
    <source>
        <dbReference type="SAM" id="MobiDB-lite"/>
    </source>
</evidence>
<name>R7Q902_CHOCR</name>
<feature type="compositionally biased region" description="Basic residues" evidence="1">
    <location>
        <begin position="1"/>
        <end position="12"/>
    </location>
</feature>
<accession>R7Q902</accession>
<keyword evidence="3" id="KW-1185">Reference proteome</keyword>
<dbReference type="EMBL" id="HG001660">
    <property type="protein sequence ID" value="CDF33876.1"/>
    <property type="molecule type" value="Genomic_DNA"/>
</dbReference>
<evidence type="ECO:0000313" key="2">
    <source>
        <dbReference type="EMBL" id="CDF33876.1"/>
    </source>
</evidence>
<sequence length="81" mass="9157">MCVSGVRRRSAGAHRTTQVDRSRQYGFAVRLLMHCLDIATQTYALVCEGSAMLSRWAFAAERGNWCLQMQKATSVPPTFFR</sequence>
<evidence type="ECO:0000313" key="3">
    <source>
        <dbReference type="Proteomes" id="UP000012073"/>
    </source>
</evidence>
<dbReference type="Gramene" id="CDF33876">
    <property type="protein sequence ID" value="CDF33876"/>
    <property type="gene ID" value="CHC_T00002457001"/>
</dbReference>
<protein>
    <submittedName>
        <fullName evidence="2">Uncharacterized protein</fullName>
    </submittedName>
</protein>
<dbReference type="Proteomes" id="UP000012073">
    <property type="component" value="Unassembled WGS sequence"/>
</dbReference>
<feature type="region of interest" description="Disordered" evidence="1">
    <location>
        <begin position="1"/>
        <end position="20"/>
    </location>
</feature>
<reference evidence="3" key="1">
    <citation type="journal article" date="2013" name="Proc. Natl. Acad. Sci. U.S.A.">
        <title>Genome structure and metabolic features in the red seaweed Chondrus crispus shed light on evolution of the Archaeplastida.</title>
        <authorList>
            <person name="Collen J."/>
            <person name="Porcel B."/>
            <person name="Carre W."/>
            <person name="Ball S.G."/>
            <person name="Chaparro C."/>
            <person name="Tonon T."/>
            <person name="Barbeyron T."/>
            <person name="Michel G."/>
            <person name="Noel B."/>
            <person name="Valentin K."/>
            <person name="Elias M."/>
            <person name="Artiguenave F."/>
            <person name="Arun A."/>
            <person name="Aury J.M."/>
            <person name="Barbosa-Neto J.F."/>
            <person name="Bothwell J.H."/>
            <person name="Bouget F.Y."/>
            <person name="Brillet L."/>
            <person name="Cabello-Hurtado F."/>
            <person name="Capella-Gutierrez S."/>
            <person name="Charrier B."/>
            <person name="Cladiere L."/>
            <person name="Cock J.M."/>
            <person name="Coelho S.M."/>
            <person name="Colleoni C."/>
            <person name="Czjzek M."/>
            <person name="Da Silva C."/>
            <person name="Delage L."/>
            <person name="Denoeud F."/>
            <person name="Deschamps P."/>
            <person name="Dittami S.M."/>
            <person name="Gabaldon T."/>
            <person name="Gachon C.M."/>
            <person name="Groisillier A."/>
            <person name="Herve C."/>
            <person name="Jabbari K."/>
            <person name="Katinka M."/>
            <person name="Kloareg B."/>
            <person name="Kowalczyk N."/>
            <person name="Labadie K."/>
            <person name="Leblanc C."/>
            <person name="Lopez P.J."/>
            <person name="McLachlan D.H."/>
            <person name="Meslet-Cladiere L."/>
            <person name="Moustafa A."/>
            <person name="Nehr Z."/>
            <person name="Nyvall Collen P."/>
            <person name="Panaud O."/>
            <person name="Partensky F."/>
            <person name="Poulain J."/>
            <person name="Rensing S.A."/>
            <person name="Rousvoal S."/>
            <person name="Samson G."/>
            <person name="Symeonidi A."/>
            <person name="Weissenbach J."/>
            <person name="Zambounis A."/>
            <person name="Wincker P."/>
            <person name="Boyen C."/>
        </authorList>
    </citation>
    <scope>NUCLEOTIDE SEQUENCE [LARGE SCALE GENOMIC DNA]</scope>
    <source>
        <strain evidence="3">cv. Stackhouse</strain>
    </source>
</reference>
<proteinExistence type="predicted"/>
<organism evidence="2 3">
    <name type="scientific">Chondrus crispus</name>
    <name type="common">Carrageen Irish moss</name>
    <name type="synonym">Polymorpha crispa</name>
    <dbReference type="NCBI Taxonomy" id="2769"/>
    <lineage>
        <taxon>Eukaryota</taxon>
        <taxon>Rhodophyta</taxon>
        <taxon>Florideophyceae</taxon>
        <taxon>Rhodymeniophycidae</taxon>
        <taxon>Gigartinales</taxon>
        <taxon>Gigartinaceae</taxon>
        <taxon>Chondrus</taxon>
    </lineage>
</organism>
<dbReference type="RefSeq" id="XP_005713695.1">
    <property type="nucleotide sequence ID" value="XM_005713638.1"/>
</dbReference>
<dbReference type="AlphaFoldDB" id="R7Q902"/>
<dbReference type="KEGG" id="ccp:CHC_T00002457001"/>